<dbReference type="PANTHER" id="PTHR18945">
    <property type="entry name" value="NEUROTRANSMITTER GATED ION CHANNEL"/>
    <property type="match status" value="1"/>
</dbReference>
<dbReference type="SUPFAM" id="SSF90112">
    <property type="entry name" value="Neurotransmitter-gated ion-channel transmembrane pore"/>
    <property type="match status" value="1"/>
</dbReference>
<dbReference type="InterPro" id="IPR006029">
    <property type="entry name" value="Neurotrans-gated_channel_TM"/>
</dbReference>
<dbReference type="InterPro" id="IPR006201">
    <property type="entry name" value="Neur_channel"/>
</dbReference>
<dbReference type="OMA" id="WNIALLM"/>
<dbReference type="InterPro" id="IPR006202">
    <property type="entry name" value="Neur_chan_lig-bd"/>
</dbReference>
<dbReference type="InterPro" id="IPR036734">
    <property type="entry name" value="Neur_chan_lig-bd_sf"/>
</dbReference>
<dbReference type="GO" id="GO:0004888">
    <property type="term" value="F:transmembrane signaling receptor activity"/>
    <property type="evidence" value="ECO:0007669"/>
    <property type="project" value="InterPro"/>
</dbReference>
<evidence type="ECO:0000259" key="7">
    <source>
        <dbReference type="Pfam" id="PF02932"/>
    </source>
</evidence>
<dbReference type="AlphaFoldDB" id="A0A8W8MVB5"/>
<dbReference type="SUPFAM" id="SSF63712">
    <property type="entry name" value="Nicotinic receptor ligand binding domain-like"/>
    <property type="match status" value="1"/>
</dbReference>
<feature type="transmembrane region" description="Helical" evidence="5">
    <location>
        <begin position="187"/>
        <end position="206"/>
    </location>
</feature>
<evidence type="ECO:0008006" key="10">
    <source>
        <dbReference type="Google" id="ProtNLM"/>
    </source>
</evidence>
<dbReference type="Gene3D" id="2.70.170.10">
    <property type="entry name" value="Neurotransmitter-gated ion-channel ligand-binding domain"/>
    <property type="match status" value="1"/>
</dbReference>
<dbReference type="EnsemblMetazoa" id="G35498.2">
    <property type="protein sequence ID" value="G35498.2:cds"/>
    <property type="gene ID" value="G35498"/>
</dbReference>
<dbReference type="Gene3D" id="1.20.58.390">
    <property type="entry name" value="Neurotransmitter-gated ion-channel transmembrane domain"/>
    <property type="match status" value="1"/>
</dbReference>
<name>A0A8W8MVB5_MAGGI</name>
<dbReference type="GO" id="GO:0005230">
    <property type="term" value="F:extracellular ligand-gated monoatomic ion channel activity"/>
    <property type="evidence" value="ECO:0007669"/>
    <property type="project" value="InterPro"/>
</dbReference>
<dbReference type="Proteomes" id="UP000005408">
    <property type="component" value="Unassembled WGS sequence"/>
</dbReference>
<evidence type="ECO:0000256" key="2">
    <source>
        <dbReference type="ARBA" id="ARBA00022692"/>
    </source>
</evidence>
<accession>A0A8W8MVB5</accession>
<reference evidence="8" key="1">
    <citation type="submission" date="2022-08" db="UniProtKB">
        <authorList>
            <consortium name="EnsemblMetazoa"/>
        </authorList>
    </citation>
    <scope>IDENTIFICATION</scope>
    <source>
        <strain evidence="8">05x7-T-G4-1.051#20</strain>
    </source>
</reference>
<evidence type="ECO:0000256" key="5">
    <source>
        <dbReference type="SAM" id="Phobius"/>
    </source>
</evidence>
<keyword evidence="9" id="KW-1185">Reference proteome</keyword>
<dbReference type="InterPro" id="IPR038050">
    <property type="entry name" value="Neuro_actylchol_rec"/>
</dbReference>
<sequence>MEATNSLKKTVYVRMVFIRMDNVETLKEQFDGDVYFRARWREPKLDNLKENQPVDHRNFWNPAIQIRNKVSEKFSKTWYEVLTINGEAYLVQKSRQIGTFAERLELHDFPFDSQPLNVCFTSSLPESELELVPDTVKPSEIGVSCYIHAQEWDLEPFVESETSVAATEEGYSPILNIRGLASRKYSFFIWNIIIIMTLIGSLPLTTFAINRNNPQRRLLLGFILALTGVSFRFMANQSIPKIPYQTLLDRYLLVSMLFNYLVCIWHIIVSRFEDDSDTQGTMDLYAFIATVIIYIAYQLAFLIVVAVKILLKQRKIKEKVQVYQTNLEKASNAVQVKNPIKGNKLQKRQTVAKFSHLILKSSYEKEKTE</sequence>
<feature type="transmembrane region" description="Helical" evidence="5">
    <location>
        <begin position="284"/>
        <end position="311"/>
    </location>
</feature>
<evidence type="ECO:0000256" key="4">
    <source>
        <dbReference type="ARBA" id="ARBA00023136"/>
    </source>
</evidence>
<dbReference type="GO" id="GO:0016020">
    <property type="term" value="C:membrane"/>
    <property type="evidence" value="ECO:0007669"/>
    <property type="project" value="UniProtKB-SubCell"/>
</dbReference>
<evidence type="ECO:0000256" key="3">
    <source>
        <dbReference type="ARBA" id="ARBA00022989"/>
    </source>
</evidence>
<dbReference type="Pfam" id="PF02932">
    <property type="entry name" value="Neur_chan_memb"/>
    <property type="match status" value="1"/>
</dbReference>
<dbReference type="EnsemblMetazoa" id="G35498.1">
    <property type="protein sequence ID" value="G35498.1:cds"/>
    <property type="gene ID" value="G35498"/>
</dbReference>
<organism evidence="8 9">
    <name type="scientific">Magallana gigas</name>
    <name type="common">Pacific oyster</name>
    <name type="synonym">Crassostrea gigas</name>
    <dbReference type="NCBI Taxonomy" id="29159"/>
    <lineage>
        <taxon>Eukaryota</taxon>
        <taxon>Metazoa</taxon>
        <taxon>Spiralia</taxon>
        <taxon>Lophotrochozoa</taxon>
        <taxon>Mollusca</taxon>
        <taxon>Bivalvia</taxon>
        <taxon>Autobranchia</taxon>
        <taxon>Pteriomorphia</taxon>
        <taxon>Ostreida</taxon>
        <taxon>Ostreoidea</taxon>
        <taxon>Ostreidae</taxon>
        <taxon>Magallana</taxon>
    </lineage>
</organism>
<evidence type="ECO:0000256" key="1">
    <source>
        <dbReference type="ARBA" id="ARBA00004141"/>
    </source>
</evidence>
<proteinExistence type="predicted"/>
<evidence type="ECO:0000259" key="6">
    <source>
        <dbReference type="Pfam" id="PF02931"/>
    </source>
</evidence>
<evidence type="ECO:0000313" key="8">
    <source>
        <dbReference type="EnsemblMetazoa" id="G35498.2:cds"/>
    </source>
</evidence>
<feature type="domain" description="Neurotransmitter-gated ion-channel ligand-binding" evidence="6">
    <location>
        <begin position="10"/>
        <end position="157"/>
    </location>
</feature>
<comment type="subcellular location">
    <subcellularLocation>
        <location evidence="1">Membrane</location>
        <topology evidence="1">Multi-pass membrane protein</topology>
    </subcellularLocation>
</comment>
<feature type="transmembrane region" description="Helical" evidence="5">
    <location>
        <begin position="218"/>
        <end position="235"/>
    </location>
</feature>
<feature type="domain" description="Neurotransmitter-gated ion-channel transmembrane" evidence="7">
    <location>
        <begin position="197"/>
        <end position="282"/>
    </location>
</feature>
<dbReference type="InterPro" id="IPR036719">
    <property type="entry name" value="Neuro-gated_channel_TM_sf"/>
</dbReference>
<protein>
    <recommendedName>
        <fullName evidence="10">Neurotransmitter-gated ion-channel ligand-binding domain-containing protein</fullName>
    </recommendedName>
</protein>
<dbReference type="OrthoDB" id="6107803at2759"/>
<feature type="transmembrane region" description="Helical" evidence="5">
    <location>
        <begin position="247"/>
        <end position="268"/>
    </location>
</feature>
<keyword evidence="4 5" id="KW-0472">Membrane</keyword>
<keyword evidence="2 5" id="KW-0812">Transmembrane</keyword>
<keyword evidence="3 5" id="KW-1133">Transmembrane helix</keyword>
<dbReference type="Pfam" id="PF02931">
    <property type="entry name" value="Neur_chan_LBD"/>
    <property type="match status" value="1"/>
</dbReference>
<evidence type="ECO:0000313" key="9">
    <source>
        <dbReference type="Proteomes" id="UP000005408"/>
    </source>
</evidence>